<dbReference type="Pfam" id="PF04060">
    <property type="entry name" value="FeS"/>
    <property type="match status" value="1"/>
</dbReference>
<dbReference type="EMBL" id="CP054257">
    <property type="protein sequence ID" value="QTQ12310.1"/>
    <property type="molecule type" value="Genomic_DNA"/>
</dbReference>
<keyword evidence="2" id="KW-0004">4Fe-4S</keyword>
<evidence type="ECO:0000313" key="11">
    <source>
        <dbReference type="EMBL" id="QTQ12310.1"/>
    </source>
</evidence>
<dbReference type="PANTHER" id="PTHR43560">
    <property type="entry name" value="ION-TRANSLOCATING OXIDOREDUCTASE COMPLEX SUBUNIT B"/>
    <property type="match status" value="1"/>
</dbReference>
<dbReference type="InterPro" id="IPR007202">
    <property type="entry name" value="4Fe-4S_dom"/>
</dbReference>
<dbReference type="Gene3D" id="1.10.15.40">
    <property type="entry name" value="Electron transport complex subunit B, putative Fe-S cluster"/>
    <property type="match status" value="1"/>
</dbReference>
<evidence type="ECO:0000313" key="13">
    <source>
        <dbReference type="Proteomes" id="UP000671908"/>
    </source>
</evidence>
<proteinExistence type="predicted"/>
<dbReference type="PANTHER" id="PTHR43560:SF1">
    <property type="entry name" value="ION-TRANSLOCATING OXIDOREDUCTASE COMPLEX SUBUNIT B"/>
    <property type="match status" value="1"/>
</dbReference>
<gene>
    <name evidence="11" type="ORF">HRI96_08925</name>
    <name evidence="12" type="ORF">HRQ91_02845</name>
</gene>
<reference evidence="11 13" key="2">
    <citation type="journal article" date="2021" name="Microbiol. Resour. Announc.">
        <title>Complete Genome Sequences of Three Human Oral Treponema parvum Isolates.</title>
        <authorList>
            <person name="Zeng H."/>
            <person name="Watt R.M."/>
        </authorList>
    </citation>
    <scope>NUCLEOTIDE SEQUENCE</scope>
    <source>
        <strain evidence="12 13">ATCC 700770</strain>
        <strain evidence="11">ATCC 700773</strain>
    </source>
</reference>
<evidence type="ECO:0000256" key="6">
    <source>
        <dbReference type="ARBA" id="ARBA00022982"/>
    </source>
</evidence>
<accession>A0A975F119</accession>
<evidence type="ECO:0000256" key="1">
    <source>
        <dbReference type="ARBA" id="ARBA00022448"/>
    </source>
</evidence>
<keyword evidence="3" id="KW-0479">Metal-binding</keyword>
<sequence>MKIIISTIIVSFVLAFTLGVLLGIFQKIFAVKVDERVVKIRAILPGINCGGCGFPGCDGFAQACVKGELGGRACAPGGAKVKQAIAEIMGASSQGA</sequence>
<evidence type="ECO:0000256" key="8">
    <source>
        <dbReference type="ARBA" id="ARBA00023014"/>
    </source>
</evidence>
<dbReference type="EMBL" id="CP054142">
    <property type="protein sequence ID" value="QTQ13477.1"/>
    <property type="molecule type" value="Genomic_DNA"/>
</dbReference>
<evidence type="ECO:0000256" key="7">
    <source>
        <dbReference type="ARBA" id="ARBA00023004"/>
    </source>
</evidence>
<dbReference type="RefSeq" id="WP_210117024.1">
    <property type="nucleotide sequence ID" value="NZ_CP054142.1"/>
</dbReference>
<dbReference type="AlphaFoldDB" id="A0A975F119"/>
<dbReference type="InterPro" id="IPR050395">
    <property type="entry name" value="4Fe4S_Ferredoxin_RnfB"/>
</dbReference>
<protein>
    <submittedName>
        <fullName evidence="11">RnfABCDGE type electron transport complex subunit B</fullName>
    </submittedName>
</protein>
<dbReference type="Proteomes" id="UP000671995">
    <property type="component" value="Chromosome"/>
</dbReference>
<evidence type="ECO:0000313" key="14">
    <source>
        <dbReference type="Proteomes" id="UP000671995"/>
    </source>
</evidence>
<keyword evidence="5" id="KW-1278">Translocase</keyword>
<evidence type="ECO:0000259" key="10">
    <source>
        <dbReference type="PROSITE" id="PS51656"/>
    </source>
</evidence>
<dbReference type="PROSITE" id="PS51656">
    <property type="entry name" value="4FE4S"/>
    <property type="match status" value="1"/>
</dbReference>
<dbReference type="KEGG" id="tpav:HRQ91_02845"/>
<organism evidence="11 14">
    <name type="scientific">Treponema parvum</name>
    <dbReference type="NCBI Taxonomy" id="138851"/>
    <lineage>
        <taxon>Bacteria</taxon>
        <taxon>Pseudomonadati</taxon>
        <taxon>Spirochaetota</taxon>
        <taxon>Spirochaetia</taxon>
        <taxon>Spirochaetales</taxon>
        <taxon>Treponemataceae</taxon>
        <taxon>Treponema</taxon>
    </lineage>
</organism>
<dbReference type="InterPro" id="IPR010207">
    <property type="entry name" value="Elect_transpt_cplx_RnfB/RsxB"/>
</dbReference>
<keyword evidence="8" id="KW-0411">Iron-sulfur</keyword>
<evidence type="ECO:0000256" key="4">
    <source>
        <dbReference type="ARBA" id="ARBA00022737"/>
    </source>
</evidence>
<keyword evidence="13" id="KW-1185">Reference proteome</keyword>
<dbReference type="NCBIfam" id="TIGR01944">
    <property type="entry name" value="rnfB"/>
    <property type="match status" value="1"/>
</dbReference>
<evidence type="ECO:0000256" key="9">
    <source>
        <dbReference type="ARBA" id="ARBA00023136"/>
    </source>
</evidence>
<evidence type="ECO:0000313" key="12">
    <source>
        <dbReference type="EMBL" id="QTQ13477.1"/>
    </source>
</evidence>
<keyword evidence="7" id="KW-0408">Iron</keyword>
<keyword evidence="6" id="KW-0249">Electron transport</keyword>
<evidence type="ECO:0000256" key="2">
    <source>
        <dbReference type="ARBA" id="ARBA00022485"/>
    </source>
</evidence>
<dbReference type="GO" id="GO:0051539">
    <property type="term" value="F:4 iron, 4 sulfur cluster binding"/>
    <property type="evidence" value="ECO:0007669"/>
    <property type="project" value="UniProtKB-KW"/>
</dbReference>
<dbReference type="GO" id="GO:0046872">
    <property type="term" value="F:metal ion binding"/>
    <property type="evidence" value="ECO:0007669"/>
    <property type="project" value="UniProtKB-KW"/>
</dbReference>
<feature type="domain" description="4Fe-4S" evidence="10">
    <location>
        <begin position="32"/>
        <end position="91"/>
    </location>
</feature>
<dbReference type="Proteomes" id="UP000671908">
    <property type="component" value="Chromosome"/>
</dbReference>
<evidence type="ECO:0000256" key="5">
    <source>
        <dbReference type="ARBA" id="ARBA00022967"/>
    </source>
</evidence>
<keyword evidence="9" id="KW-0472">Membrane</keyword>
<dbReference type="GO" id="GO:0009055">
    <property type="term" value="F:electron transfer activity"/>
    <property type="evidence" value="ECO:0007669"/>
    <property type="project" value="InterPro"/>
</dbReference>
<name>A0A975F119_9SPIR</name>
<keyword evidence="1" id="KW-0813">Transport</keyword>
<keyword evidence="4" id="KW-0677">Repeat</keyword>
<evidence type="ECO:0000256" key="3">
    <source>
        <dbReference type="ARBA" id="ARBA00022723"/>
    </source>
</evidence>
<reference evidence="11" key="1">
    <citation type="submission" date="2020-05" db="EMBL/GenBank/DDBJ databases">
        <authorList>
            <person name="Zeng H."/>
            <person name="Chan Y.K."/>
            <person name="Watt R.M."/>
        </authorList>
    </citation>
    <scope>NUCLEOTIDE SEQUENCE</scope>
    <source>
        <strain evidence="12">ATCC 700770</strain>
        <strain evidence="11">ATCC 700773</strain>
    </source>
</reference>